<dbReference type="CDD" id="cd01392">
    <property type="entry name" value="HTH_LacI"/>
    <property type="match status" value="1"/>
</dbReference>
<evidence type="ECO:0000256" key="2">
    <source>
        <dbReference type="ARBA" id="ARBA00023125"/>
    </source>
</evidence>
<feature type="domain" description="HTH lacI-type" evidence="4">
    <location>
        <begin position="2"/>
        <end position="56"/>
    </location>
</feature>
<gene>
    <name evidence="5" type="ORF">H5P30_14030</name>
</gene>
<evidence type="ECO:0000259" key="4">
    <source>
        <dbReference type="PROSITE" id="PS50932"/>
    </source>
</evidence>
<dbReference type="PANTHER" id="PTHR30146">
    <property type="entry name" value="LACI-RELATED TRANSCRIPTIONAL REPRESSOR"/>
    <property type="match status" value="1"/>
</dbReference>
<dbReference type="Pfam" id="PF00356">
    <property type="entry name" value="LacI"/>
    <property type="match status" value="1"/>
</dbReference>
<organism evidence="5 6">
    <name type="scientific">Puniceicoccus vermicola</name>
    <dbReference type="NCBI Taxonomy" id="388746"/>
    <lineage>
        <taxon>Bacteria</taxon>
        <taxon>Pseudomonadati</taxon>
        <taxon>Verrucomicrobiota</taxon>
        <taxon>Opitutia</taxon>
        <taxon>Puniceicoccales</taxon>
        <taxon>Puniceicoccaceae</taxon>
        <taxon>Puniceicoccus</taxon>
    </lineage>
</organism>
<dbReference type="InterPro" id="IPR028082">
    <property type="entry name" value="Peripla_BP_I"/>
</dbReference>
<dbReference type="Gene3D" id="3.40.50.2300">
    <property type="match status" value="2"/>
</dbReference>
<dbReference type="Pfam" id="PF00532">
    <property type="entry name" value="Peripla_BP_1"/>
    <property type="match status" value="1"/>
</dbReference>
<dbReference type="InterPro" id="IPR010982">
    <property type="entry name" value="Lambda_DNA-bd_dom_sf"/>
</dbReference>
<sequence length="327" mass="36432">MASIKDVAQRAGVSTATVSRMMANKGYISEATRARVQKAVDDLDYRPNRVAQRLRERHSRILALIVSDIQNPFFGKLSRAIEKHSHSQGLNVFICNTDEDPEKEAHYLDQMLQEKVAGIIISPTRNALAPLRELRKKGIPIVTVDRQVSAEFDSVLIDNAEASRRLTTLAIQKGYRKIAGLFGANSFTAEERLKGFREALKAANLQPLAIERPAAFQEEGRKAMDRLLQHRPQPDAVICSSALIATGAFEALNESGTEIGFGCFDDLPWSTLVTPRITVISQPTDMIGETAYDLLRKRMKDPKRTASHIRLQGELIERESLRGAEAR</sequence>
<evidence type="ECO:0000313" key="6">
    <source>
        <dbReference type="Proteomes" id="UP000525652"/>
    </source>
</evidence>
<dbReference type="AlphaFoldDB" id="A0A7X1E5C9"/>
<dbReference type="PROSITE" id="PS50932">
    <property type="entry name" value="HTH_LACI_2"/>
    <property type="match status" value="1"/>
</dbReference>
<evidence type="ECO:0000313" key="5">
    <source>
        <dbReference type="EMBL" id="MBC2602898.1"/>
    </source>
</evidence>
<comment type="caution">
    <text evidence="5">The sequence shown here is derived from an EMBL/GenBank/DDBJ whole genome shotgun (WGS) entry which is preliminary data.</text>
</comment>
<dbReference type="Proteomes" id="UP000525652">
    <property type="component" value="Unassembled WGS sequence"/>
</dbReference>
<name>A0A7X1E5C9_9BACT</name>
<protein>
    <submittedName>
        <fullName evidence="5">LacI family DNA-binding transcriptional regulator</fullName>
    </submittedName>
</protein>
<dbReference type="InterPro" id="IPR000843">
    <property type="entry name" value="HTH_LacI"/>
</dbReference>
<dbReference type="SUPFAM" id="SSF53822">
    <property type="entry name" value="Periplasmic binding protein-like I"/>
    <property type="match status" value="1"/>
</dbReference>
<dbReference type="PANTHER" id="PTHR30146:SF145">
    <property type="entry name" value="RIBOSE OPERON REPRESSOR"/>
    <property type="match status" value="1"/>
</dbReference>
<dbReference type="SMART" id="SM00354">
    <property type="entry name" value="HTH_LACI"/>
    <property type="match status" value="1"/>
</dbReference>
<proteinExistence type="predicted"/>
<dbReference type="EMBL" id="JACHVA010000102">
    <property type="protein sequence ID" value="MBC2602898.1"/>
    <property type="molecule type" value="Genomic_DNA"/>
</dbReference>
<dbReference type="SUPFAM" id="SSF47413">
    <property type="entry name" value="lambda repressor-like DNA-binding domains"/>
    <property type="match status" value="1"/>
</dbReference>
<evidence type="ECO:0000256" key="1">
    <source>
        <dbReference type="ARBA" id="ARBA00023015"/>
    </source>
</evidence>
<dbReference type="RefSeq" id="WP_185693564.1">
    <property type="nucleotide sequence ID" value="NZ_JACHVA010000102.1"/>
</dbReference>
<keyword evidence="3" id="KW-0804">Transcription</keyword>
<reference evidence="5 6" key="1">
    <citation type="submission" date="2020-07" db="EMBL/GenBank/DDBJ databases">
        <authorList>
            <person name="Feng X."/>
        </authorList>
    </citation>
    <scope>NUCLEOTIDE SEQUENCE [LARGE SCALE GENOMIC DNA]</scope>
    <source>
        <strain evidence="5 6">JCM14086</strain>
    </source>
</reference>
<keyword evidence="2 5" id="KW-0238">DNA-binding</keyword>
<dbReference type="Gene3D" id="1.10.260.40">
    <property type="entry name" value="lambda repressor-like DNA-binding domains"/>
    <property type="match status" value="1"/>
</dbReference>
<dbReference type="GO" id="GO:0000976">
    <property type="term" value="F:transcription cis-regulatory region binding"/>
    <property type="evidence" value="ECO:0007669"/>
    <property type="project" value="TreeGrafter"/>
</dbReference>
<dbReference type="InterPro" id="IPR001761">
    <property type="entry name" value="Peripla_BP/Lac1_sug-bd_dom"/>
</dbReference>
<evidence type="ECO:0000256" key="3">
    <source>
        <dbReference type="ARBA" id="ARBA00023163"/>
    </source>
</evidence>
<keyword evidence="1" id="KW-0805">Transcription regulation</keyword>
<dbReference type="GO" id="GO:0003700">
    <property type="term" value="F:DNA-binding transcription factor activity"/>
    <property type="evidence" value="ECO:0007669"/>
    <property type="project" value="TreeGrafter"/>
</dbReference>
<accession>A0A7X1E5C9</accession>
<dbReference type="PROSITE" id="PS00356">
    <property type="entry name" value="HTH_LACI_1"/>
    <property type="match status" value="1"/>
</dbReference>
<keyword evidence="6" id="KW-1185">Reference proteome</keyword>